<dbReference type="Proteomes" id="UP000641646">
    <property type="component" value="Unassembled WGS sequence"/>
</dbReference>
<dbReference type="PANTHER" id="PTHR23528:SF1">
    <property type="entry name" value="MAJOR FACILITATOR SUPERFAMILY (MFS) PROFILE DOMAIN-CONTAINING PROTEIN"/>
    <property type="match status" value="1"/>
</dbReference>
<organism evidence="2 3">
    <name type="scientific">Aerosakkonema funiforme FACHB-1375</name>
    <dbReference type="NCBI Taxonomy" id="2949571"/>
    <lineage>
        <taxon>Bacteria</taxon>
        <taxon>Bacillati</taxon>
        <taxon>Cyanobacteriota</taxon>
        <taxon>Cyanophyceae</taxon>
        <taxon>Oscillatoriophycideae</taxon>
        <taxon>Aerosakkonematales</taxon>
        <taxon>Aerosakkonemataceae</taxon>
        <taxon>Aerosakkonema</taxon>
    </lineage>
</organism>
<dbReference type="AlphaFoldDB" id="A0A926VKX3"/>
<dbReference type="PANTHER" id="PTHR23528">
    <property type="match status" value="1"/>
</dbReference>
<accession>A0A926VKX3</accession>
<feature type="transmembrane region" description="Helical" evidence="1">
    <location>
        <begin position="112"/>
        <end position="131"/>
    </location>
</feature>
<feature type="transmembrane region" description="Helical" evidence="1">
    <location>
        <begin position="289"/>
        <end position="307"/>
    </location>
</feature>
<feature type="transmembrane region" description="Helical" evidence="1">
    <location>
        <begin position="83"/>
        <end position="106"/>
    </location>
</feature>
<gene>
    <name evidence="2" type="ORF">H6G03_32345</name>
</gene>
<feature type="transmembrane region" description="Helical" evidence="1">
    <location>
        <begin position="52"/>
        <end position="71"/>
    </location>
</feature>
<protein>
    <submittedName>
        <fullName evidence="2">MFS transporter</fullName>
    </submittedName>
</protein>
<evidence type="ECO:0000313" key="2">
    <source>
        <dbReference type="EMBL" id="MBD2185701.1"/>
    </source>
</evidence>
<feature type="transmembrane region" description="Helical" evidence="1">
    <location>
        <begin position="372"/>
        <end position="394"/>
    </location>
</feature>
<feature type="transmembrane region" description="Helical" evidence="1">
    <location>
        <begin position="217"/>
        <end position="239"/>
    </location>
</feature>
<proteinExistence type="predicted"/>
<feature type="transmembrane region" description="Helical" evidence="1">
    <location>
        <begin position="175"/>
        <end position="196"/>
    </location>
</feature>
<name>A0A926VKX3_9CYAN</name>
<dbReference type="Gene3D" id="1.20.1250.20">
    <property type="entry name" value="MFS general substrate transporter like domains"/>
    <property type="match status" value="2"/>
</dbReference>
<evidence type="ECO:0000256" key="1">
    <source>
        <dbReference type="SAM" id="Phobius"/>
    </source>
</evidence>
<reference evidence="2" key="2">
    <citation type="submission" date="2020-08" db="EMBL/GenBank/DDBJ databases">
        <authorList>
            <person name="Chen M."/>
            <person name="Teng W."/>
            <person name="Zhao L."/>
            <person name="Hu C."/>
            <person name="Zhou Y."/>
            <person name="Han B."/>
            <person name="Song L."/>
            <person name="Shu W."/>
        </authorList>
    </citation>
    <scope>NUCLEOTIDE SEQUENCE</scope>
    <source>
        <strain evidence="2">FACHB-1375</strain>
    </source>
</reference>
<comment type="caution">
    <text evidence="2">The sequence shown here is derived from an EMBL/GenBank/DDBJ whole genome shotgun (WGS) entry which is preliminary data.</text>
</comment>
<keyword evidence="1" id="KW-0812">Transmembrane</keyword>
<feature type="transmembrane region" description="Helical" evidence="1">
    <location>
        <begin position="151"/>
        <end position="169"/>
    </location>
</feature>
<evidence type="ECO:0000313" key="3">
    <source>
        <dbReference type="Proteomes" id="UP000641646"/>
    </source>
</evidence>
<feature type="transmembrane region" description="Helical" evidence="1">
    <location>
        <begin position="348"/>
        <end position="366"/>
    </location>
</feature>
<feature type="transmembrane region" description="Helical" evidence="1">
    <location>
        <begin position="259"/>
        <end position="282"/>
    </location>
</feature>
<dbReference type="SUPFAM" id="SSF103473">
    <property type="entry name" value="MFS general substrate transporter"/>
    <property type="match status" value="1"/>
</dbReference>
<feature type="transmembrane region" description="Helical" evidence="1">
    <location>
        <begin position="12"/>
        <end position="32"/>
    </location>
</feature>
<sequence>MDASRNQPNVLWLQVWGLAGVQGAITLTWLIYNLYLPQLLVQFGFAKELAAGLLIIENALAIAMEPLMGGISDRIKHSLGSRFPLISVGVILSSALFIAIPAVVVFRNLFDGIRWVLLLLMVGWALAMAVFRSPAISLLGKYARPAELPLAASLLTLAAGIIGAFKPIANQFVLGMGPIFSFAIGTFVLLGAAAILRRFDPPEIPQQDNTLPVVPSPSLSLLSPLLLILGTGAGVAWGSRFLMDAMPKMLKNQWQNADIPWLMFAISLFLAFAALPAGALAVKLGNQRAMLIGIGATIPLLLLMVLIPNWFIVAVTILGALAFFALIVNGVVPFALSLVPTERSGLGVGFYFGGIGLGSSLFGILFPQLASMTAVASGIWGAIAFLVAAICIAASGKLRSVPEAVEA</sequence>
<dbReference type="InterPro" id="IPR036259">
    <property type="entry name" value="MFS_trans_sf"/>
</dbReference>
<keyword evidence="1" id="KW-1133">Transmembrane helix</keyword>
<dbReference type="RefSeq" id="WP_190474256.1">
    <property type="nucleotide sequence ID" value="NZ_JACJPW010000137.1"/>
</dbReference>
<dbReference type="EMBL" id="JACJPW010000137">
    <property type="protein sequence ID" value="MBD2185701.1"/>
    <property type="molecule type" value="Genomic_DNA"/>
</dbReference>
<keyword evidence="3" id="KW-1185">Reference proteome</keyword>
<feature type="transmembrane region" description="Helical" evidence="1">
    <location>
        <begin position="313"/>
        <end position="336"/>
    </location>
</feature>
<keyword evidence="1" id="KW-0472">Membrane</keyword>
<reference evidence="2" key="1">
    <citation type="journal article" date="2015" name="ISME J.">
        <title>Draft Genome Sequence of Streptomyces incarnatus NRRL8089, which Produces the Nucleoside Antibiotic Sinefungin.</title>
        <authorList>
            <person name="Oshima K."/>
            <person name="Hattori M."/>
            <person name="Shimizu H."/>
            <person name="Fukuda K."/>
            <person name="Nemoto M."/>
            <person name="Inagaki K."/>
            <person name="Tamura T."/>
        </authorList>
    </citation>
    <scope>NUCLEOTIDE SEQUENCE</scope>
    <source>
        <strain evidence="2">FACHB-1375</strain>
    </source>
</reference>